<dbReference type="EMBL" id="JALKCH010000002">
    <property type="protein sequence ID" value="MCK0195956.1"/>
    <property type="molecule type" value="Genomic_DNA"/>
</dbReference>
<dbReference type="InterPro" id="IPR029058">
    <property type="entry name" value="AB_hydrolase_fold"/>
</dbReference>
<sequence>MTADVENLSFVHRFVPGEDASRAPLLLLHGTGGDENDLIALGRRVAPGAALLSPRGKVLEGGMPRFFRRIREGVFDEDDLRRRAAELADFIAEARAAYGLAAPVALGFSNGANIAAALLLLHPQALAGAVLLRPMAPLAHPPRPDLSGRPVLMLSGAMDPIVPEENAARLASELRAGGAEVRHEVLPASHGLSQADMTLAGAFLARLASA</sequence>
<accession>A0ABT0D7N9</accession>
<dbReference type="Proteomes" id="UP001203284">
    <property type="component" value="Unassembled WGS sequence"/>
</dbReference>
<protein>
    <submittedName>
        <fullName evidence="2">Alpha/beta hydrolase</fullName>
    </submittedName>
</protein>
<organism evidence="2 3">
    <name type="scientific">Ancylobacter crimeensis</name>
    <dbReference type="NCBI Taxonomy" id="2579147"/>
    <lineage>
        <taxon>Bacteria</taxon>
        <taxon>Pseudomonadati</taxon>
        <taxon>Pseudomonadota</taxon>
        <taxon>Alphaproteobacteria</taxon>
        <taxon>Hyphomicrobiales</taxon>
        <taxon>Xanthobacteraceae</taxon>
        <taxon>Ancylobacter</taxon>
    </lineage>
</organism>
<dbReference type="Pfam" id="PF02230">
    <property type="entry name" value="Abhydrolase_2"/>
    <property type="match status" value="1"/>
</dbReference>
<gene>
    <name evidence="2" type="ORF">MWN34_03425</name>
</gene>
<keyword evidence="2" id="KW-0378">Hydrolase</keyword>
<evidence type="ECO:0000313" key="3">
    <source>
        <dbReference type="Proteomes" id="UP001203284"/>
    </source>
</evidence>
<dbReference type="Gene3D" id="3.40.50.1820">
    <property type="entry name" value="alpha/beta hydrolase"/>
    <property type="match status" value="1"/>
</dbReference>
<dbReference type="SUPFAM" id="SSF53474">
    <property type="entry name" value="alpha/beta-Hydrolases"/>
    <property type="match status" value="1"/>
</dbReference>
<dbReference type="GO" id="GO:0016787">
    <property type="term" value="F:hydrolase activity"/>
    <property type="evidence" value="ECO:0007669"/>
    <property type="project" value="UniProtKB-KW"/>
</dbReference>
<proteinExistence type="predicted"/>
<name>A0ABT0D7N9_9HYPH</name>
<dbReference type="InterPro" id="IPR003140">
    <property type="entry name" value="PLipase/COase/thioEstase"/>
</dbReference>
<evidence type="ECO:0000259" key="1">
    <source>
        <dbReference type="Pfam" id="PF02230"/>
    </source>
</evidence>
<reference evidence="2 3" key="1">
    <citation type="submission" date="2022-04" db="EMBL/GenBank/DDBJ databases">
        <authorList>
            <person name="Grouzdev D.S."/>
            <person name="Pantiukh K.S."/>
            <person name="Krutkina M.S."/>
        </authorList>
    </citation>
    <scope>NUCLEOTIDE SEQUENCE [LARGE SCALE GENOMIC DNA]</scope>
    <source>
        <strain evidence="2 3">6x-1</strain>
    </source>
</reference>
<comment type="caution">
    <text evidence="2">The sequence shown here is derived from an EMBL/GenBank/DDBJ whole genome shotgun (WGS) entry which is preliminary data.</text>
</comment>
<keyword evidence="3" id="KW-1185">Reference proteome</keyword>
<feature type="domain" description="Phospholipase/carboxylesterase/thioesterase" evidence="1">
    <location>
        <begin position="15"/>
        <end position="205"/>
    </location>
</feature>
<dbReference type="RefSeq" id="WP_247026509.1">
    <property type="nucleotide sequence ID" value="NZ_JALKCH010000002.1"/>
</dbReference>
<evidence type="ECO:0000313" key="2">
    <source>
        <dbReference type="EMBL" id="MCK0195956.1"/>
    </source>
</evidence>